<dbReference type="InterPro" id="IPR012340">
    <property type="entry name" value="NA-bd_OB-fold"/>
</dbReference>
<dbReference type="InterPro" id="IPR008991">
    <property type="entry name" value="Translation_prot_SH3-like_sf"/>
</dbReference>
<evidence type="ECO:0000256" key="6">
    <source>
        <dbReference type="HAMAP-Rule" id="MF_01320"/>
    </source>
</evidence>
<dbReference type="Gene3D" id="2.30.30.30">
    <property type="match status" value="1"/>
</dbReference>
<dbReference type="SUPFAM" id="SSF50249">
    <property type="entry name" value="Nucleic acid-binding proteins"/>
    <property type="match status" value="1"/>
</dbReference>
<dbReference type="Pfam" id="PF00181">
    <property type="entry name" value="Ribosomal_L2_N"/>
    <property type="match status" value="1"/>
</dbReference>
<proteinExistence type="inferred from homology"/>
<dbReference type="SMART" id="SM01383">
    <property type="entry name" value="Ribosomal_L2"/>
    <property type="match status" value="1"/>
</dbReference>
<evidence type="ECO:0000259" key="8">
    <source>
        <dbReference type="SMART" id="SM01382"/>
    </source>
</evidence>
<accession>A0A0B5GKC1</accession>
<dbReference type="SMART" id="SM01382">
    <property type="entry name" value="Ribosomal_L2_C"/>
    <property type="match status" value="1"/>
</dbReference>
<dbReference type="InterPro" id="IPR022669">
    <property type="entry name" value="Ribosomal_uL2_C"/>
</dbReference>
<organism evidence="10">
    <name type="scientific">Codium decorticatum</name>
    <dbReference type="NCBI Taxonomy" id="414126"/>
    <lineage>
        <taxon>Eukaryota</taxon>
        <taxon>Viridiplantae</taxon>
        <taxon>Chlorophyta</taxon>
        <taxon>core chlorophytes</taxon>
        <taxon>Ulvophyceae</taxon>
        <taxon>TCBD clade</taxon>
        <taxon>Bryopsidales</taxon>
        <taxon>Bryopsidineae</taxon>
        <taxon>Codiaceae</taxon>
        <taxon>Codium</taxon>
    </lineage>
</organism>
<keyword evidence="10" id="KW-0150">Chloroplast</keyword>
<dbReference type="InterPro" id="IPR002171">
    <property type="entry name" value="Ribosomal_uL2"/>
</dbReference>
<dbReference type="PANTHER" id="PTHR13691">
    <property type="entry name" value="RIBOSOMAL PROTEIN L2"/>
    <property type="match status" value="1"/>
</dbReference>
<dbReference type="InterPro" id="IPR005880">
    <property type="entry name" value="Ribosomal_uL2_bac/org-type"/>
</dbReference>
<dbReference type="GO" id="GO:0016740">
    <property type="term" value="F:transferase activity"/>
    <property type="evidence" value="ECO:0007669"/>
    <property type="project" value="InterPro"/>
</dbReference>
<comment type="similarity">
    <text evidence="1 6">Belongs to the universal ribosomal protein uL2 family.</text>
</comment>
<comment type="subcellular location">
    <subcellularLocation>
        <location evidence="6">Plastid</location>
        <location evidence="6">Chloroplast</location>
    </subcellularLocation>
</comment>
<dbReference type="NCBIfam" id="TIGR01171">
    <property type="entry name" value="rplB_bact"/>
    <property type="match status" value="1"/>
</dbReference>
<evidence type="ECO:0000256" key="2">
    <source>
        <dbReference type="ARBA" id="ARBA00011838"/>
    </source>
</evidence>
<dbReference type="InterPro" id="IPR022666">
    <property type="entry name" value="Ribosomal_uL2_RNA-bd_dom"/>
</dbReference>
<feature type="domain" description="Large ribosomal subunit protein uL2 RNA-binding" evidence="9">
    <location>
        <begin position="42"/>
        <end position="118"/>
    </location>
</feature>
<sequence>MALRYYKTHTPGTRQRSCCDFSNISKQRPQRTLTSSFTRKRGKNNRGIITIRHRGGGHKRLYRKIDAKRSKYCSLAKVFSIEYDPNRTAYIALLHYTDGTKRYILKPNGLKKGDVLQQTDFFAPISIGNTLPLKNIPLGTEIHNIEITPGRGGQLVKSAGTSAQILAKEGHYVTVRLPSGEIRIILKKCWATIGQVSNVDWQLRSIGKAGRSRWLDRRPHVRGAVMNPVDHPHGGGEGRAPIGRKHPVTPWGKPTLGKKTRKIIKYSNKLIIRRRK</sequence>
<feature type="domain" description="Large ribosomal subunit protein uL2 C-terminal" evidence="8">
    <location>
        <begin position="125"/>
        <end position="254"/>
    </location>
</feature>
<dbReference type="GO" id="GO:0032543">
    <property type="term" value="P:mitochondrial translation"/>
    <property type="evidence" value="ECO:0007669"/>
    <property type="project" value="TreeGrafter"/>
</dbReference>
<evidence type="ECO:0000256" key="4">
    <source>
        <dbReference type="ARBA" id="ARBA00022980"/>
    </source>
</evidence>
<evidence type="ECO:0000259" key="9">
    <source>
        <dbReference type="SMART" id="SM01383"/>
    </source>
</evidence>
<dbReference type="PROSITE" id="PS00467">
    <property type="entry name" value="RIBOSOMAL_L2"/>
    <property type="match status" value="1"/>
</dbReference>
<keyword evidence="5 6" id="KW-0687">Ribonucleoprotein</keyword>
<protein>
    <recommendedName>
        <fullName evidence="6">Large ribosomal subunit protein uL2c</fullName>
    </recommendedName>
</protein>
<gene>
    <name evidence="6 10" type="primary">rpl2</name>
</gene>
<name>A0A0B5GKC1_9CHLO</name>
<keyword evidence="3 10" id="KW-0934">Plastid</keyword>
<dbReference type="GO" id="GO:0019843">
    <property type="term" value="F:rRNA binding"/>
    <property type="evidence" value="ECO:0007669"/>
    <property type="project" value="UniProtKB-UniRule"/>
</dbReference>
<dbReference type="GO" id="GO:0005762">
    <property type="term" value="C:mitochondrial large ribosomal subunit"/>
    <property type="evidence" value="ECO:0007669"/>
    <property type="project" value="TreeGrafter"/>
</dbReference>
<dbReference type="Pfam" id="PF03947">
    <property type="entry name" value="Ribosomal_L2_C"/>
    <property type="match status" value="1"/>
</dbReference>
<dbReference type="PIRSF" id="PIRSF002158">
    <property type="entry name" value="Ribosomal_L2"/>
    <property type="match status" value="1"/>
</dbReference>
<evidence type="ECO:0000256" key="7">
    <source>
        <dbReference type="SAM" id="MobiDB-lite"/>
    </source>
</evidence>
<reference evidence="10" key="1">
    <citation type="journal article" date="2014" name="Front Ecol Evol">
        <title>New phylogenetic hypotheses for the core Chlorophyta based on chloroplast sequence data.</title>
        <authorList>
            <person name="Fucikova K."/>
            <person name="Leliaert F."/>
            <person name="Cooper E.D."/>
            <person name="Skaloud P."/>
            <person name="D'Hondt S."/>
            <person name="De Clerck O."/>
            <person name="Gurgel C.F.D."/>
            <person name="Lewis L.A."/>
            <person name="Lewis P.O."/>
            <person name="Lopez-Bautista J.M."/>
            <person name="Delwiche C.F."/>
            <person name="Verbruggen H."/>
        </authorList>
    </citation>
    <scope>NUCLEOTIDE SEQUENCE</scope>
</reference>
<dbReference type="HAMAP" id="MF_01320_B">
    <property type="entry name" value="Ribosomal_uL2_B"/>
    <property type="match status" value="1"/>
</dbReference>
<dbReference type="Gene3D" id="4.10.950.10">
    <property type="entry name" value="Ribosomal protein L2, domain 3"/>
    <property type="match status" value="1"/>
</dbReference>
<dbReference type="PANTHER" id="PTHR13691:SF5">
    <property type="entry name" value="LARGE RIBOSOMAL SUBUNIT PROTEIN UL2M"/>
    <property type="match status" value="1"/>
</dbReference>
<dbReference type="SUPFAM" id="SSF50104">
    <property type="entry name" value="Translation proteins SH3-like domain"/>
    <property type="match status" value="1"/>
</dbReference>
<evidence type="ECO:0000313" key="10">
    <source>
        <dbReference type="EMBL" id="AJF21949.1"/>
    </source>
</evidence>
<dbReference type="GO" id="GO:0009507">
    <property type="term" value="C:chloroplast"/>
    <property type="evidence" value="ECO:0007669"/>
    <property type="project" value="UniProtKB-SubCell"/>
</dbReference>
<dbReference type="InterPro" id="IPR022671">
    <property type="entry name" value="Ribosomal_uL2_CS"/>
</dbReference>
<keyword evidence="4 6" id="KW-0689">Ribosomal protein</keyword>
<dbReference type="AlphaFoldDB" id="A0A0B5GKC1"/>
<feature type="region of interest" description="Disordered" evidence="7">
    <location>
        <begin position="224"/>
        <end position="255"/>
    </location>
</feature>
<dbReference type="InterPro" id="IPR014722">
    <property type="entry name" value="Rib_uL2_dom2"/>
</dbReference>
<geneLocation type="chloroplast" evidence="10"/>
<evidence type="ECO:0000256" key="1">
    <source>
        <dbReference type="ARBA" id="ARBA00005636"/>
    </source>
</evidence>
<dbReference type="InterPro" id="IPR014726">
    <property type="entry name" value="Ribosomal_uL2_dom3"/>
</dbReference>
<evidence type="ECO:0000256" key="5">
    <source>
        <dbReference type="ARBA" id="ARBA00023274"/>
    </source>
</evidence>
<dbReference type="FunFam" id="4.10.950.10:FF:000001">
    <property type="entry name" value="50S ribosomal protein L2"/>
    <property type="match status" value="1"/>
</dbReference>
<dbReference type="FunFam" id="2.30.30.30:FF:000001">
    <property type="entry name" value="50S ribosomal protein L2"/>
    <property type="match status" value="1"/>
</dbReference>
<evidence type="ECO:0000256" key="3">
    <source>
        <dbReference type="ARBA" id="ARBA00022640"/>
    </source>
</evidence>
<dbReference type="Gene3D" id="2.40.50.140">
    <property type="entry name" value="Nucleic acid-binding proteins"/>
    <property type="match status" value="1"/>
</dbReference>
<comment type="subunit">
    <text evidence="2 6">Part of the 50S ribosomal subunit.</text>
</comment>
<dbReference type="EMBL" id="KM820148">
    <property type="protein sequence ID" value="AJF21949.1"/>
    <property type="molecule type" value="Genomic_DNA"/>
</dbReference>
<dbReference type="GO" id="GO:0003735">
    <property type="term" value="F:structural constituent of ribosome"/>
    <property type="evidence" value="ECO:0007669"/>
    <property type="project" value="InterPro"/>
</dbReference>